<proteinExistence type="predicted"/>
<dbReference type="AlphaFoldDB" id="A0A4Y8AH66"/>
<comment type="subcellular location">
    <subcellularLocation>
        <location evidence="1">Cell membrane</location>
        <topology evidence="1">Multi-pass membrane protein</topology>
    </subcellularLocation>
</comment>
<dbReference type="Proteomes" id="UP000297248">
    <property type="component" value="Unassembled WGS sequence"/>
</dbReference>
<dbReference type="PANTHER" id="PTHR36115">
    <property type="entry name" value="PROLINE-RICH ANTIGEN HOMOLOG-RELATED"/>
    <property type="match status" value="1"/>
</dbReference>
<dbReference type="InterPro" id="IPR051791">
    <property type="entry name" value="Pra-immunoreactive"/>
</dbReference>
<evidence type="ECO:0000256" key="4">
    <source>
        <dbReference type="ARBA" id="ARBA00022989"/>
    </source>
</evidence>
<keyword evidence="4 6" id="KW-1133">Transmembrane helix</keyword>
<feature type="domain" description="RDD" evidence="7">
    <location>
        <begin position="86"/>
        <end position="217"/>
    </location>
</feature>
<feature type="transmembrane region" description="Helical" evidence="6">
    <location>
        <begin position="187"/>
        <end position="205"/>
    </location>
</feature>
<comment type="caution">
    <text evidence="9">The sequence shown here is derived from an EMBL/GenBank/DDBJ whole genome shotgun (WGS) entry which is preliminary data.</text>
</comment>
<gene>
    <name evidence="9" type="ORF">E2R65_05890</name>
</gene>
<name>A0A4Y8AH66_9SPHI</name>
<accession>A0A4Y8AH66</accession>
<keyword evidence="3 6" id="KW-0812">Transmembrane</keyword>
<dbReference type="InterPro" id="IPR025640">
    <property type="entry name" value="GYF_2"/>
</dbReference>
<evidence type="ECO:0000313" key="10">
    <source>
        <dbReference type="Proteomes" id="UP000297248"/>
    </source>
</evidence>
<dbReference type="InterPro" id="IPR010432">
    <property type="entry name" value="RDD"/>
</dbReference>
<dbReference type="Pfam" id="PF06271">
    <property type="entry name" value="RDD"/>
    <property type="match status" value="1"/>
</dbReference>
<evidence type="ECO:0000256" key="2">
    <source>
        <dbReference type="ARBA" id="ARBA00022475"/>
    </source>
</evidence>
<reference evidence="9 10" key="1">
    <citation type="journal article" date="2016" name="Int. J. Syst. Evol. Microbiol.">
        <title>Proposal of Mucilaginibacter phyllosphaerae sp. nov. isolated from the phyllosphere of Galium album.</title>
        <authorList>
            <person name="Aydogan E.L."/>
            <person name="Busse H.J."/>
            <person name="Moser G."/>
            <person name="Muller C."/>
            <person name="Kampfer P."/>
            <person name="Glaeser S.P."/>
        </authorList>
    </citation>
    <scope>NUCLEOTIDE SEQUENCE [LARGE SCALE GENOMIC DNA]</scope>
    <source>
        <strain evidence="9 10">PP-F2FG21</strain>
    </source>
</reference>
<dbReference type="Pfam" id="PF14237">
    <property type="entry name" value="GYF_2"/>
    <property type="match status" value="1"/>
</dbReference>
<sequence>MFKFDSMQPSGNNIDIPTANDQYILVINGKPDGPFSIAQLKEHNIKPGDFVKTAAMDDYKEAHEIAALRQLFGFSRQPLPLQYFGSFDQRALASIIDWLIVFGVFVLAAFVVMLILLVVIPGEEYKMIRIGITAVIVALTPFAKLIYNIKMESGPKQGTYGKQLVKIRVCDIYGERITPSKAFNRNAAKLLSVATLFVGYLMCFFNKKQQCLHDMLADTLIIKDRLDV</sequence>
<dbReference type="GO" id="GO:0005886">
    <property type="term" value="C:plasma membrane"/>
    <property type="evidence" value="ECO:0007669"/>
    <property type="project" value="UniProtKB-SubCell"/>
</dbReference>
<evidence type="ECO:0000259" key="8">
    <source>
        <dbReference type="Pfam" id="PF14237"/>
    </source>
</evidence>
<keyword evidence="2" id="KW-1003">Cell membrane</keyword>
<dbReference type="RefSeq" id="WP_134335571.1">
    <property type="nucleotide sequence ID" value="NZ_BMCZ01000004.1"/>
</dbReference>
<keyword evidence="5 6" id="KW-0472">Membrane</keyword>
<protein>
    <submittedName>
        <fullName evidence="9">RDD family protein</fullName>
    </submittedName>
</protein>
<feature type="transmembrane region" description="Helical" evidence="6">
    <location>
        <begin position="127"/>
        <end position="147"/>
    </location>
</feature>
<dbReference type="EMBL" id="SNQG01000002">
    <property type="protein sequence ID" value="TEW67519.1"/>
    <property type="molecule type" value="Genomic_DNA"/>
</dbReference>
<evidence type="ECO:0000259" key="7">
    <source>
        <dbReference type="Pfam" id="PF06271"/>
    </source>
</evidence>
<evidence type="ECO:0000256" key="5">
    <source>
        <dbReference type="ARBA" id="ARBA00023136"/>
    </source>
</evidence>
<organism evidence="9 10">
    <name type="scientific">Mucilaginibacter phyllosphaerae</name>
    <dbReference type="NCBI Taxonomy" id="1812349"/>
    <lineage>
        <taxon>Bacteria</taxon>
        <taxon>Pseudomonadati</taxon>
        <taxon>Bacteroidota</taxon>
        <taxon>Sphingobacteriia</taxon>
        <taxon>Sphingobacteriales</taxon>
        <taxon>Sphingobacteriaceae</taxon>
        <taxon>Mucilaginibacter</taxon>
    </lineage>
</organism>
<feature type="transmembrane region" description="Helical" evidence="6">
    <location>
        <begin position="95"/>
        <end position="120"/>
    </location>
</feature>
<evidence type="ECO:0000256" key="3">
    <source>
        <dbReference type="ARBA" id="ARBA00022692"/>
    </source>
</evidence>
<evidence type="ECO:0000313" key="9">
    <source>
        <dbReference type="EMBL" id="TEW67519.1"/>
    </source>
</evidence>
<evidence type="ECO:0000256" key="6">
    <source>
        <dbReference type="SAM" id="Phobius"/>
    </source>
</evidence>
<evidence type="ECO:0000256" key="1">
    <source>
        <dbReference type="ARBA" id="ARBA00004651"/>
    </source>
</evidence>
<feature type="domain" description="GYF" evidence="8">
    <location>
        <begin position="25"/>
        <end position="68"/>
    </location>
</feature>